<name>A0A0B5QW10_CLOBE</name>
<dbReference type="PROSITE" id="PS50943">
    <property type="entry name" value="HTH_CROC1"/>
    <property type="match status" value="1"/>
</dbReference>
<dbReference type="STRING" id="1520.LF65_05641"/>
<dbReference type="SMART" id="SM00530">
    <property type="entry name" value="HTH_XRE"/>
    <property type="match status" value="1"/>
</dbReference>
<organism evidence="5 7">
    <name type="scientific">Clostridium beijerinckii</name>
    <name type="common">Clostridium MP</name>
    <dbReference type="NCBI Taxonomy" id="1520"/>
    <lineage>
        <taxon>Bacteria</taxon>
        <taxon>Bacillati</taxon>
        <taxon>Bacillota</taxon>
        <taxon>Clostridia</taxon>
        <taxon>Eubacteriales</taxon>
        <taxon>Clostridiaceae</taxon>
        <taxon>Clostridium</taxon>
    </lineage>
</organism>
<dbReference type="InterPro" id="IPR011051">
    <property type="entry name" value="RmlC_Cupin_sf"/>
</dbReference>
<dbReference type="GO" id="GO:0003700">
    <property type="term" value="F:DNA-binding transcription factor activity"/>
    <property type="evidence" value="ECO:0007669"/>
    <property type="project" value="TreeGrafter"/>
</dbReference>
<dbReference type="Gene3D" id="1.10.260.40">
    <property type="entry name" value="lambda repressor-like DNA-binding domains"/>
    <property type="match status" value="1"/>
</dbReference>
<sequence length="184" mass="21055">MDKFSFIIAENLKRFRDERKLSLDNVSKLSGVSKSMLGQIERGEANPTVSTVWKIANGLKISFTELMIKAEPNIEIVYKSEVQPLVEDNNRVRIFPVFSFDSIRRFEMYSIEFESRGYLSTEAHQQGTQEFITVFSGKLNVSINGENHTVTAGNSIRFKADCIHSYTNVCEEICLLSMVIYYPM</sequence>
<dbReference type="Proteomes" id="UP000031866">
    <property type="component" value="Chromosome"/>
</dbReference>
<dbReference type="Pfam" id="PF01381">
    <property type="entry name" value="HTH_3"/>
    <property type="match status" value="1"/>
</dbReference>
<evidence type="ECO:0000313" key="6">
    <source>
        <dbReference type="EMBL" id="NRV09095.1"/>
    </source>
</evidence>
<keyword evidence="3" id="KW-0804">Transcription</keyword>
<evidence type="ECO:0000256" key="3">
    <source>
        <dbReference type="ARBA" id="ARBA00023163"/>
    </source>
</evidence>
<dbReference type="CDD" id="cd00093">
    <property type="entry name" value="HTH_XRE"/>
    <property type="match status" value="1"/>
</dbReference>
<proteinExistence type="predicted"/>
<reference evidence="6" key="3">
    <citation type="submission" date="2020-05" db="EMBL/GenBank/DDBJ databases">
        <title>Genomic insights into acetone-butanol-ethanol (ABE) fermentation by sequencing solventogenic clostridia strains.</title>
        <authorList>
            <person name="Brown S."/>
        </authorList>
    </citation>
    <scope>NUCLEOTIDE SEQUENCE</scope>
    <source>
        <strain evidence="6">DJ126</strain>
    </source>
</reference>
<reference evidence="7" key="1">
    <citation type="submission" date="2014-12" db="EMBL/GenBank/DDBJ databases">
        <title>Genome sequence of Clostridium beijerinckii strain 59B.</title>
        <authorList>
            <person name="Little G.T."/>
            <person name="Minton N.P."/>
        </authorList>
    </citation>
    <scope>NUCLEOTIDE SEQUENCE [LARGE SCALE GENOMIC DNA]</scope>
    <source>
        <strain evidence="7">59B</strain>
    </source>
</reference>
<gene>
    <name evidence="6" type="ORF">DFH45_002058</name>
    <name evidence="5" type="ORF">LF65_05641</name>
</gene>
<evidence type="ECO:0000256" key="2">
    <source>
        <dbReference type="ARBA" id="ARBA00023125"/>
    </source>
</evidence>
<keyword evidence="2 5" id="KW-0238">DNA-binding</keyword>
<dbReference type="GO" id="GO:0005829">
    <property type="term" value="C:cytosol"/>
    <property type="evidence" value="ECO:0007669"/>
    <property type="project" value="TreeGrafter"/>
</dbReference>
<evidence type="ECO:0000313" key="7">
    <source>
        <dbReference type="Proteomes" id="UP000031866"/>
    </source>
</evidence>
<dbReference type="PANTHER" id="PTHR46797:SF23">
    <property type="entry name" value="HTH-TYPE TRANSCRIPTIONAL REGULATOR SUTR"/>
    <property type="match status" value="1"/>
</dbReference>
<reference evidence="5" key="2">
    <citation type="submission" date="2016-02" db="EMBL/GenBank/DDBJ databases">
        <title>Genome sequence of Clostridium beijerinckii strain 59B.</title>
        <authorList>
            <person name="Little G.T."/>
            <person name="Minton N.P."/>
        </authorList>
    </citation>
    <scope>NUCLEOTIDE SEQUENCE</scope>
    <source>
        <strain evidence="5">NCIMB 14988</strain>
    </source>
</reference>
<dbReference type="InterPro" id="IPR013096">
    <property type="entry name" value="Cupin_2"/>
</dbReference>
<evidence type="ECO:0000313" key="5">
    <source>
        <dbReference type="EMBL" id="AJH02148.1"/>
    </source>
</evidence>
<dbReference type="Gene3D" id="2.60.120.10">
    <property type="entry name" value="Jelly Rolls"/>
    <property type="match status" value="1"/>
</dbReference>
<keyword evidence="1" id="KW-0805">Transcription regulation</keyword>
<dbReference type="InterPro" id="IPR050807">
    <property type="entry name" value="TransReg_Diox_bact_type"/>
</dbReference>
<dbReference type="RefSeq" id="WP_041900629.1">
    <property type="nucleotide sequence ID" value="NZ_CP010086.2"/>
</dbReference>
<dbReference type="InterPro" id="IPR010982">
    <property type="entry name" value="Lambda_DNA-bd_dom_sf"/>
</dbReference>
<dbReference type="SUPFAM" id="SSF47413">
    <property type="entry name" value="lambda repressor-like DNA-binding domains"/>
    <property type="match status" value="1"/>
</dbReference>
<dbReference type="KEGG" id="cbei:LF65_05641"/>
<dbReference type="CDD" id="cd02209">
    <property type="entry name" value="cupin_XRE_C"/>
    <property type="match status" value="1"/>
</dbReference>
<dbReference type="AlphaFoldDB" id="A0A0B5QW10"/>
<feature type="domain" description="HTH cro/C1-type" evidence="4">
    <location>
        <begin position="12"/>
        <end position="66"/>
    </location>
</feature>
<dbReference type="OrthoDB" id="9781521at2"/>
<dbReference type="Pfam" id="PF07883">
    <property type="entry name" value="Cupin_2"/>
    <property type="match status" value="1"/>
</dbReference>
<dbReference type="PANTHER" id="PTHR46797">
    <property type="entry name" value="HTH-TYPE TRANSCRIPTIONAL REGULATOR"/>
    <property type="match status" value="1"/>
</dbReference>
<dbReference type="GO" id="GO:0003677">
    <property type="term" value="F:DNA binding"/>
    <property type="evidence" value="ECO:0007669"/>
    <property type="project" value="UniProtKB-KW"/>
</dbReference>
<dbReference type="InterPro" id="IPR014710">
    <property type="entry name" value="RmlC-like_jellyroll"/>
</dbReference>
<dbReference type="EMBL" id="JABSXK010000001">
    <property type="protein sequence ID" value="NRV09095.1"/>
    <property type="molecule type" value="Genomic_DNA"/>
</dbReference>
<dbReference type="Proteomes" id="UP000821656">
    <property type="component" value="Unassembled WGS sequence"/>
</dbReference>
<dbReference type="SUPFAM" id="SSF51182">
    <property type="entry name" value="RmlC-like cupins"/>
    <property type="match status" value="1"/>
</dbReference>
<accession>A0A0B5QW10</accession>
<evidence type="ECO:0000256" key="1">
    <source>
        <dbReference type="ARBA" id="ARBA00023015"/>
    </source>
</evidence>
<protein>
    <submittedName>
        <fullName evidence="5">DNA-binding protein</fullName>
    </submittedName>
    <submittedName>
        <fullName evidence="6">Transcriptional regulator with XRE-family HTH domain</fullName>
    </submittedName>
</protein>
<dbReference type="EMBL" id="CP010086">
    <property type="protein sequence ID" value="AJH02148.1"/>
    <property type="molecule type" value="Genomic_DNA"/>
</dbReference>
<evidence type="ECO:0000259" key="4">
    <source>
        <dbReference type="PROSITE" id="PS50943"/>
    </source>
</evidence>
<dbReference type="InterPro" id="IPR001387">
    <property type="entry name" value="Cro/C1-type_HTH"/>
</dbReference>